<dbReference type="AlphaFoldDB" id="A0A6J6RWN9"/>
<name>A0A6J6RWN9_9ZZZZ</name>
<dbReference type="InterPro" id="IPR019587">
    <property type="entry name" value="Polyketide_cyclase/dehydratase"/>
</dbReference>
<dbReference type="EMBL" id="CAEZYR010000004">
    <property type="protein sequence ID" value="CAB4726748.1"/>
    <property type="molecule type" value="Genomic_DNA"/>
</dbReference>
<organism evidence="1">
    <name type="scientific">freshwater metagenome</name>
    <dbReference type="NCBI Taxonomy" id="449393"/>
    <lineage>
        <taxon>unclassified sequences</taxon>
        <taxon>metagenomes</taxon>
        <taxon>ecological metagenomes</taxon>
    </lineage>
</organism>
<dbReference type="InterPro" id="IPR023393">
    <property type="entry name" value="START-like_dom_sf"/>
</dbReference>
<dbReference type="Gene3D" id="3.30.530.20">
    <property type="match status" value="1"/>
</dbReference>
<dbReference type="CDD" id="cd07821">
    <property type="entry name" value="PYR_PYL_RCAR_like"/>
    <property type="match status" value="1"/>
</dbReference>
<dbReference type="SUPFAM" id="SSF55961">
    <property type="entry name" value="Bet v1-like"/>
    <property type="match status" value="1"/>
</dbReference>
<protein>
    <submittedName>
        <fullName evidence="1">Unannotated protein</fullName>
    </submittedName>
</protein>
<evidence type="ECO:0000313" key="1">
    <source>
        <dbReference type="EMBL" id="CAB4726748.1"/>
    </source>
</evidence>
<dbReference type="Pfam" id="PF10604">
    <property type="entry name" value="Polyketide_cyc2"/>
    <property type="match status" value="1"/>
</dbReference>
<accession>A0A6J6RWN9</accession>
<evidence type="ECO:0000313" key="2">
    <source>
        <dbReference type="EMBL" id="CAB4888297.1"/>
    </source>
</evidence>
<dbReference type="EMBL" id="CAFBOS010000061">
    <property type="protein sequence ID" value="CAB4994004.1"/>
    <property type="molecule type" value="Genomic_DNA"/>
</dbReference>
<sequence>MVNTTFASVTRIDAPVAAVWEVMTDHVRYARWGSAKTVIIERPGTPAPNGLGAIRCFQAGPMKVREEVTAWEPPTRMTYRLNSKQMTKTYTSKMVLRDEGGVTVLEWSSTFEPRVPGTSAVVRRIYERAVARFAAGIKADAELAA</sequence>
<gene>
    <name evidence="1" type="ORF">UFOPK2754_00197</name>
    <name evidence="2" type="ORF">UFOPK3543_00016</name>
    <name evidence="3" type="ORF">UFOPK3967_01200</name>
</gene>
<dbReference type="EMBL" id="CAFBMH010000001">
    <property type="protein sequence ID" value="CAB4888297.1"/>
    <property type="molecule type" value="Genomic_DNA"/>
</dbReference>
<evidence type="ECO:0000313" key="3">
    <source>
        <dbReference type="EMBL" id="CAB4994004.1"/>
    </source>
</evidence>
<proteinExistence type="predicted"/>
<reference evidence="1" key="1">
    <citation type="submission" date="2020-05" db="EMBL/GenBank/DDBJ databases">
        <authorList>
            <person name="Chiriac C."/>
            <person name="Salcher M."/>
            <person name="Ghai R."/>
            <person name="Kavagutti S V."/>
        </authorList>
    </citation>
    <scope>NUCLEOTIDE SEQUENCE</scope>
</reference>